<evidence type="ECO:0000256" key="4">
    <source>
        <dbReference type="ARBA" id="ARBA00022597"/>
    </source>
</evidence>
<keyword evidence="2" id="KW-0813">Transport</keyword>
<feature type="transmembrane region" description="Helical" evidence="9">
    <location>
        <begin position="235"/>
        <end position="260"/>
    </location>
</feature>
<evidence type="ECO:0000256" key="7">
    <source>
        <dbReference type="ARBA" id="ARBA00023136"/>
    </source>
</evidence>
<proteinExistence type="predicted"/>
<evidence type="ECO:0000256" key="2">
    <source>
        <dbReference type="ARBA" id="ARBA00022448"/>
    </source>
</evidence>
<dbReference type="GO" id="GO:0005886">
    <property type="term" value="C:plasma membrane"/>
    <property type="evidence" value="ECO:0007669"/>
    <property type="project" value="UniProtKB-SubCell"/>
</dbReference>
<dbReference type="AlphaFoldDB" id="A0ABD7MQN8"/>
<evidence type="ECO:0000256" key="1">
    <source>
        <dbReference type="ARBA" id="ARBA00004651"/>
    </source>
</evidence>
<protein>
    <submittedName>
        <fullName evidence="11">Regulatory protein</fullName>
    </submittedName>
</protein>
<keyword evidence="7 9" id="KW-0472">Membrane</keyword>
<evidence type="ECO:0000256" key="5">
    <source>
        <dbReference type="ARBA" id="ARBA00022692"/>
    </source>
</evidence>
<dbReference type="Proteomes" id="UP000248741">
    <property type="component" value="Chromosome 1"/>
</dbReference>
<evidence type="ECO:0000313" key="12">
    <source>
        <dbReference type="Proteomes" id="UP000248741"/>
    </source>
</evidence>
<accession>A0ABD7MQN8</accession>
<name>A0ABD7MQN8_CORUL</name>
<feature type="transmembrane region" description="Helical" evidence="9">
    <location>
        <begin position="154"/>
        <end position="172"/>
    </location>
</feature>
<evidence type="ECO:0000256" key="3">
    <source>
        <dbReference type="ARBA" id="ARBA00022475"/>
    </source>
</evidence>
<feature type="transmembrane region" description="Helical" evidence="9">
    <location>
        <begin position="389"/>
        <end position="409"/>
    </location>
</feature>
<feature type="transmembrane region" description="Helical" evidence="9">
    <location>
        <begin position="209"/>
        <end position="228"/>
    </location>
</feature>
<keyword evidence="5 9" id="KW-0812">Transmembrane</keyword>
<keyword evidence="3" id="KW-1003">Cell membrane</keyword>
<feature type="transmembrane region" description="Helical" evidence="9">
    <location>
        <begin position="179"/>
        <end position="197"/>
    </location>
</feature>
<feature type="transmembrane region" description="Helical" evidence="9">
    <location>
        <begin position="280"/>
        <end position="307"/>
    </location>
</feature>
<evidence type="ECO:0000256" key="9">
    <source>
        <dbReference type="SAM" id="Phobius"/>
    </source>
</evidence>
<dbReference type="Pfam" id="PF13303">
    <property type="entry name" value="PTS_EIIC_2"/>
    <property type="match status" value="1"/>
</dbReference>
<dbReference type="InterPro" id="IPR003352">
    <property type="entry name" value="PTS_EIIC"/>
</dbReference>
<reference evidence="11 12" key="1">
    <citation type="submission" date="2018-06" db="EMBL/GenBank/DDBJ databases">
        <authorList>
            <consortium name="Pathogen Informatics"/>
            <person name="Doyle S."/>
        </authorList>
    </citation>
    <scope>NUCLEOTIDE SEQUENCE [LARGE SCALE GENOMIC DNA]</scope>
    <source>
        <strain evidence="11 12">NCTC7908</strain>
    </source>
</reference>
<keyword evidence="4" id="KW-0762">Sugar transport</keyword>
<gene>
    <name evidence="11" type="primary">pfoS</name>
    <name evidence="11" type="ORF">NCTC7908_00319</name>
</gene>
<sequence length="453" mass="46578">MHRPFHHSRNLTPNTMQNIHPSGPNIINFAGFVDIIAQHAALSGVAAVNVVSEPEWARELFIYQISRRPPMSKNTEVTRDSLSETPEAISTSIEHPETAASPRPTWNSLGSFTMKVLNGISIAVVVALVPQALLGELLKALVPHWPALKTLLTLVALSSSMLPILIGVLVAMQFKLTPIQTASVGIAAVLGSGVATVDPNGGFHLQGTGLVINTGLTAAFAVGVVLLIGPKLGNYTILLLSTIVIVIAGGIGWVITYPAVNAFSVWLGDVINGATGLQPIVMGAILAVAFALGIVSPISTVGIATAIYMSGVASGTANLGVVAAGFGLAIAGWKANGLATSLLPILGSPKVHMANIWGRPLNFLPLALSAAVLGAAGGALGISGTPISAGFGISGLVGPLAALNAEGWGWSAANILIIFAIFVVAPIILAFASFWVCEKAGLVASENYKLNFE</sequence>
<comment type="subcellular location">
    <subcellularLocation>
        <location evidence="1">Cell membrane</location>
        <topology evidence="1">Multi-pass membrane protein</topology>
    </subcellularLocation>
</comment>
<feature type="transmembrane region" description="Helical" evidence="9">
    <location>
        <begin position="116"/>
        <end position="134"/>
    </location>
</feature>
<feature type="transmembrane region" description="Helical" evidence="9">
    <location>
        <begin position="319"/>
        <end position="343"/>
    </location>
</feature>
<feature type="transmembrane region" description="Helical" evidence="9">
    <location>
        <begin position="363"/>
        <end position="382"/>
    </location>
</feature>
<feature type="transmembrane region" description="Helical" evidence="9">
    <location>
        <begin position="415"/>
        <end position="437"/>
    </location>
</feature>
<feature type="region of interest" description="Disordered" evidence="8">
    <location>
        <begin position="72"/>
        <end position="104"/>
    </location>
</feature>
<keyword evidence="6 9" id="KW-1133">Transmembrane helix</keyword>
<organism evidence="11 12">
    <name type="scientific">Corynebacterium ulcerans</name>
    <dbReference type="NCBI Taxonomy" id="65058"/>
    <lineage>
        <taxon>Bacteria</taxon>
        <taxon>Bacillati</taxon>
        <taxon>Actinomycetota</taxon>
        <taxon>Actinomycetes</taxon>
        <taxon>Mycobacteriales</taxon>
        <taxon>Corynebacteriaceae</taxon>
        <taxon>Corynebacterium</taxon>
    </lineage>
</organism>
<dbReference type="EMBL" id="LS483400">
    <property type="protein sequence ID" value="SQG50085.1"/>
    <property type="molecule type" value="Genomic_DNA"/>
</dbReference>
<evidence type="ECO:0000313" key="11">
    <source>
        <dbReference type="EMBL" id="SQG50085.1"/>
    </source>
</evidence>
<evidence type="ECO:0000256" key="8">
    <source>
        <dbReference type="SAM" id="MobiDB-lite"/>
    </source>
</evidence>
<feature type="domain" description="Phosphotransferase system EIIC" evidence="10">
    <location>
        <begin position="114"/>
        <end position="449"/>
    </location>
</feature>
<evidence type="ECO:0000259" key="10">
    <source>
        <dbReference type="Pfam" id="PF13303"/>
    </source>
</evidence>
<evidence type="ECO:0000256" key="6">
    <source>
        <dbReference type="ARBA" id="ARBA00022989"/>
    </source>
</evidence>